<organism evidence="2 3">
    <name type="scientific">Amanita thiersii Skay4041</name>
    <dbReference type="NCBI Taxonomy" id="703135"/>
    <lineage>
        <taxon>Eukaryota</taxon>
        <taxon>Fungi</taxon>
        <taxon>Dikarya</taxon>
        <taxon>Basidiomycota</taxon>
        <taxon>Agaricomycotina</taxon>
        <taxon>Agaricomycetes</taxon>
        <taxon>Agaricomycetidae</taxon>
        <taxon>Agaricales</taxon>
        <taxon>Pluteineae</taxon>
        <taxon>Amanitaceae</taxon>
        <taxon>Amanita</taxon>
    </lineage>
</organism>
<reference evidence="2 3" key="1">
    <citation type="submission" date="2014-02" db="EMBL/GenBank/DDBJ databases">
        <title>Transposable element dynamics among asymbiotic and ectomycorrhizal Amanita fungi.</title>
        <authorList>
            <consortium name="DOE Joint Genome Institute"/>
            <person name="Hess J."/>
            <person name="Skrede I."/>
            <person name="Wolfe B."/>
            <person name="LaButti K."/>
            <person name="Ohm R.A."/>
            <person name="Grigoriev I.V."/>
            <person name="Pringle A."/>
        </authorList>
    </citation>
    <scope>NUCLEOTIDE SEQUENCE [LARGE SCALE GENOMIC DNA]</scope>
    <source>
        <strain evidence="2 3">SKay4041</strain>
    </source>
</reference>
<proteinExistence type="predicted"/>
<feature type="region of interest" description="Disordered" evidence="1">
    <location>
        <begin position="204"/>
        <end position="276"/>
    </location>
</feature>
<protein>
    <submittedName>
        <fullName evidence="2">Uncharacterized protein</fullName>
    </submittedName>
</protein>
<evidence type="ECO:0000313" key="2">
    <source>
        <dbReference type="EMBL" id="PFH46345.1"/>
    </source>
</evidence>
<dbReference type="STRING" id="703135.A0A2A9N7F9"/>
<feature type="compositionally biased region" description="Basic and acidic residues" evidence="1">
    <location>
        <begin position="214"/>
        <end position="228"/>
    </location>
</feature>
<dbReference type="OrthoDB" id="2691931at2759"/>
<feature type="compositionally biased region" description="Basic and acidic residues" evidence="1">
    <location>
        <begin position="267"/>
        <end position="276"/>
    </location>
</feature>
<dbReference type="EMBL" id="KZ302205">
    <property type="protein sequence ID" value="PFH46345.1"/>
    <property type="molecule type" value="Genomic_DNA"/>
</dbReference>
<sequence>MADTQAPSPVIMFSVVFGDKLYGVKMYYDAFLFEMVDYMSLYYPDVHKRLAEVPRQNLTFFRLFQPIPDSTVTFDDEHKLVRKVYESDWAQIRNGAVLRHLSLIKYHVCLVVMLPSEKSVRDAYTFSKPLFNCLVTYVDEPNSWSDQALNFNGIIRVDDSDKQAAIIDIERQLAQKRQYKESDGYELELAKRFPDEFAESYVLASEDDTQDASKPNDADTKADLKQPEDNTEQDDADAKADAKEDTSKSDDAGAKGDANASETASTKSDDSKEERSFDFTVEDPREFLAFHNVARCYVDDAKRLRPYSPLSTIAAPFKAAFIHPTLFFNGNRRRKLYYREEVLWNVPLFTSKWMTSAHTTAVYKYSPKNDFDVIAPYGCPLVICKVASTRQVFDLDRMLVEAAAAARLGDFMMKLASTRRFFVIAICLTPNLILQRYIVTKSSADDQVYVAQHDFDLKDRDQALDYLREMYNLVLLADQLARDLDPGKLGMLRHFTYLMQDAPTVP</sequence>
<dbReference type="Proteomes" id="UP000242287">
    <property type="component" value="Unassembled WGS sequence"/>
</dbReference>
<evidence type="ECO:0000313" key="3">
    <source>
        <dbReference type="Proteomes" id="UP000242287"/>
    </source>
</evidence>
<gene>
    <name evidence="2" type="ORF">AMATHDRAFT_70103</name>
</gene>
<name>A0A2A9N7F9_9AGAR</name>
<evidence type="ECO:0000256" key="1">
    <source>
        <dbReference type="SAM" id="MobiDB-lite"/>
    </source>
</evidence>
<feature type="compositionally biased region" description="Basic and acidic residues" evidence="1">
    <location>
        <begin position="236"/>
        <end position="254"/>
    </location>
</feature>
<dbReference type="AlphaFoldDB" id="A0A2A9N7F9"/>
<keyword evidence="3" id="KW-1185">Reference proteome</keyword>
<accession>A0A2A9N7F9</accession>